<dbReference type="InterPro" id="IPR036291">
    <property type="entry name" value="NAD(P)-bd_dom_sf"/>
</dbReference>
<feature type="binding site" evidence="13">
    <location>
        <position position="256"/>
    </location>
    <ligand>
        <name>NADPH</name>
        <dbReference type="ChEBI" id="CHEBI:57783"/>
    </ligand>
</feature>
<keyword evidence="5 13" id="KW-0520">NAD</keyword>
<dbReference type="AlphaFoldDB" id="A0A9D9DAJ1"/>
<evidence type="ECO:0000256" key="11">
    <source>
        <dbReference type="ARBA" id="ARBA00069372"/>
    </source>
</evidence>
<dbReference type="SUPFAM" id="SSF48179">
    <property type="entry name" value="6-phosphogluconate dehydrogenase C-terminal domain-like"/>
    <property type="match status" value="1"/>
</dbReference>
<comment type="function">
    <text evidence="13">Catalyzes the reduction of the glycolytic intermediate dihydroxyacetone phosphate (DHAP) to sn-glycerol 3-phosphate (G3P), the key precursor for phospholipid synthesis.</text>
</comment>
<evidence type="ECO:0000256" key="9">
    <source>
        <dbReference type="ARBA" id="ARBA00052716"/>
    </source>
</evidence>
<dbReference type="GO" id="GO:0046168">
    <property type="term" value="P:glycerol-3-phosphate catabolic process"/>
    <property type="evidence" value="ECO:0007669"/>
    <property type="project" value="InterPro"/>
</dbReference>
<keyword evidence="7 13" id="KW-0594">Phospholipid biosynthesis</keyword>
<dbReference type="FunFam" id="3.40.50.720:FF:000019">
    <property type="entry name" value="Glycerol-3-phosphate dehydrogenase [NAD(P)+]"/>
    <property type="match status" value="1"/>
</dbReference>
<evidence type="ECO:0000256" key="16">
    <source>
        <dbReference type="PIRSR" id="PIRSR000114-3"/>
    </source>
</evidence>
<comment type="pathway">
    <text evidence="13">Membrane lipid metabolism; glycerophospholipid metabolism.</text>
</comment>
<feature type="domain" description="Glycerol-3-phosphate dehydrogenase NAD-dependent C-terminal" evidence="19">
    <location>
        <begin position="181"/>
        <end position="322"/>
    </location>
</feature>
<dbReference type="NCBIfam" id="NF000940">
    <property type="entry name" value="PRK00094.1-2"/>
    <property type="match status" value="1"/>
</dbReference>
<keyword evidence="2 13" id="KW-0444">Lipid biosynthesis</keyword>
<feature type="active site" description="Proton acceptor" evidence="13 14">
    <location>
        <position position="192"/>
    </location>
</feature>
<dbReference type="Pfam" id="PF01210">
    <property type="entry name" value="NAD_Gly3P_dh_N"/>
    <property type="match status" value="1"/>
</dbReference>
<evidence type="ECO:0000259" key="18">
    <source>
        <dbReference type="Pfam" id="PF01210"/>
    </source>
</evidence>
<dbReference type="SUPFAM" id="SSF51735">
    <property type="entry name" value="NAD(P)-binding Rossmann-fold domains"/>
    <property type="match status" value="1"/>
</dbReference>
<evidence type="ECO:0000256" key="14">
    <source>
        <dbReference type="PIRSR" id="PIRSR000114-1"/>
    </source>
</evidence>
<sequence length="334" mass="36474">MRFAVLGAGSWGSSLAQVLLDNKHSVVIYDRNVETIKEIKEKKTNTKYFPSSVVLPSELETTTDLKDAIEGAEGVVIAVPSAAYRSILEEIASLLDHKVYIVSCAKGYDQQTEKRLSDTIREIIPSEMSYPIVSLIGPSHAEEVILRMLTCVTSTCLDLDTAKVIQSAFSNSYFRVYNNTDEIGAENAAAIKNVIAIASGIVAGLGYGDNTKAALITRGLAEILRFGQKEGGKITTYLGLTGIGDLMVTCTSLHSRNFQAGYKIGKDDGAEIFLKENKMTVEGLRTCKIVLDKAKKDGIDMPVVKAVYDVLYNGCQPSKIVEQLMLRPLKNEFE</sequence>
<evidence type="ECO:0000256" key="6">
    <source>
        <dbReference type="ARBA" id="ARBA00023098"/>
    </source>
</evidence>
<feature type="binding site" evidence="16">
    <location>
        <position position="256"/>
    </location>
    <ligand>
        <name>NAD(+)</name>
        <dbReference type="ChEBI" id="CHEBI:57540"/>
    </ligand>
</feature>
<gene>
    <name evidence="13" type="primary">gpsA</name>
    <name evidence="20" type="ORF">IAC78_03705</name>
</gene>
<organism evidence="20 21">
    <name type="scientific">Candidatus Scatoplasma merdavium</name>
    <dbReference type="NCBI Taxonomy" id="2840932"/>
    <lineage>
        <taxon>Bacteria</taxon>
        <taxon>Bacillati</taxon>
        <taxon>Bacillota</taxon>
        <taxon>Bacilli</taxon>
        <taxon>Bacillales</taxon>
        <taxon>Candidatus Scatoplasma</taxon>
    </lineage>
</organism>
<accession>A0A9D9DAJ1</accession>
<feature type="binding site" evidence="13">
    <location>
        <position position="141"/>
    </location>
    <ligand>
        <name>NADPH</name>
        <dbReference type="ChEBI" id="CHEBI:57783"/>
    </ligand>
</feature>
<comment type="catalytic activity">
    <reaction evidence="9">
        <text>sn-glycerol 3-phosphate + NADP(+) = dihydroxyacetone phosphate + NADPH + H(+)</text>
        <dbReference type="Rhea" id="RHEA:11096"/>
        <dbReference type="ChEBI" id="CHEBI:15378"/>
        <dbReference type="ChEBI" id="CHEBI:57597"/>
        <dbReference type="ChEBI" id="CHEBI:57642"/>
        <dbReference type="ChEBI" id="CHEBI:57783"/>
        <dbReference type="ChEBI" id="CHEBI:58349"/>
        <dbReference type="EC" id="1.1.1.94"/>
    </reaction>
    <physiologicalReaction direction="right-to-left" evidence="9">
        <dbReference type="Rhea" id="RHEA:11098"/>
    </physiologicalReaction>
</comment>
<dbReference type="InterPro" id="IPR006168">
    <property type="entry name" value="G3P_DH_NAD-dep"/>
</dbReference>
<evidence type="ECO:0000256" key="10">
    <source>
        <dbReference type="ARBA" id="ARBA00066687"/>
    </source>
</evidence>
<dbReference type="Proteomes" id="UP000823629">
    <property type="component" value="Unassembled WGS sequence"/>
</dbReference>
<dbReference type="PIRSF" id="PIRSF000114">
    <property type="entry name" value="Glycerol-3-P_dh"/>
    <property type="match status" value="1"/>
</dbReference>
<evidence type="ECO:0000256" key="4">
    <source>
        <dbReference type="ARBA" id="ARBA00023002"/>
    </source>
</evidence>
<keyword evidence="3 13" id="KW-0521">NADP</keyword>
<reference evidence="20" key="2">
    <citation type="journal article" date="2021" name="PeerJ">
        <title>Extensive microbial diversity within the chicken gut microbiome revealed by metagenomics and culture.</title>
        <authorList>
            <person name="Gilroy R."/>
            <person name="Ravi A."/>
            <person name="Getino M."/>
            <person name="Pursley I."/>
            <person name="Horton D.L."/>
            <person name="Alikhan N.F."/>
            <person name="Baker D."/>
            <person name="Gharbi K."/>
            <person name="Hall N."/>
            <person name="Watson M."/>
            <person name="Adriaenssens E.M."/>
            <person name="Foster-Nyarko E."/>
            <person name="Jarju S."/>
            <person name="Secka A."/>
            <person name="Antonio M."/>
            <person name="Oren A."/>
            <person name="Chaudhuri R.R."/>
            <person name="La Ragione R."/>
            <person name="Hildebrand F."/>
            <person name="Pallen M.J."/>
        </authorList>
    </citation>
    <scope>NUCLEOTIDE SEQUENCE</scope>
    <source>
        <strain evidence="20">1748</strain>
    </source>
</reference>
<evidence type="ECO:0000256" key="2">
    <source>
        <dbReference type="ARBA" id="ARBA00022516"/>
    </source>
</evidence>
<dbReference type="PANTHER" id="PTHR11728:SF1">
    <property type="entry name" value="GLYCEROL-3-PHOSPHATE DEHYDROGENASE [NAD(+)] 2, CHLOROPLASTIC"/>
    <property type="match status" value="1"/>
</dbReference>
<dbReference type="FunFam" id="1.10.1040.10:FF:000001">
    <property type="entry name" value="Glycerol-3-phosphate dehydrogenase [NAD(P)+]"/>
    <property type="match status" value="1"/>
</dbReference>
<feature type="binding site" evidence="13">
    <location>
        <position position="10"/>
    </location>
    <ligand>
        <name>NADPH</name>
        <dbReference type="ChEBI" id="CHEBI:57783"/>
    </ligand>
</feature>
<feature type="binding site" evidence="13">
    <location>
        <position position="11"/>
    </location>
    <ligand>
        <name>NADPH</name>
        <dbReference type="ChEBI" id="CHEBI:57783"/>
    </ligand>
</feature>
<feature type="binding site" evidence="13">
    <location>
        <position position="282"/>
    </location>
    <ligand>
        <name>NADPH</name>
        <dbReference type="ChEBI" id="CHEBI:57783"/>
    </ligand>
</feature>
<feature type="binding site" evidence="13">
    <location>
        <position position="106"/>
    </location>
    <ligand>
        <name>sn-glycerol 3-phosphate</name>
        <dbReference type="ChEBI" id="CHEBI:57597"/>
    </ligand>
</feature>
<protein>
    <recommendedName>
        <fullName evidence="11 13">Glycerol-3-phosphate dehydrogenase [NAD(P)+]</fullName>
        <ecNumber evidence="10 13">1.1.1.94</ecNumber>
    </recommendedName>
    <alternativeName>
        <fullName evidence="13">NAD(P)(+)-dependent glycerol-3-phosphate dehydrogenase</fullName>
    </alternativeName>
    <alternativeName>
        <fullName evidence="12 13">NAD(P)H-dependent dihydroxyacetone-phosphate reductase</fullName>
    </alternativeName>
</protein>
<feature type="binding site" evidence="13">
    <location>
        <position position="106"/>
    </location>
    <ligand>
        <name>NADPH</name>
        <dbReference type="ChEBI" id="CHEBI:57783"/>
    </ligand>
</feature>
<feature type="binding site" evidence="13">
    <location>
        <position position="48"/>
    </location>
    <ligand>
        <name>NADPH</name>
        <dbReference type="ChEBI" id="CHEBI:57783"/>
    </ligand>
</feature>
<feature type="binding site" evidence="13">
    <location>
        <position position="31"/>
    </location>
    <ligand>
        <name>NADPH</name>
        <dbReference type="ChEBI" id="CHEBI:57783"/>
    </ligand>
</feature>
<feature type="binding site" evidence="16">
    <location>
        <position position="141"/>
    </location>
    <ligand>
        <name>NAD(+)</name>
        <dbReference type="ChEBI" id="CHEBI:57540"/>
    </ligand>
</feature>
<name>A0A9D9DAJ1_9BACL</name>
<dbReference type="PRINTS" id="PR00077">
    <property type="entry name" value="GPDHDRGNASE"/>
</dbReference>
<evidence type="ECO:0000256" key="8">
    <source>
        <dbReference type="ARBA" id="ARBA00023264"/>
    </source>
</evidence>
<evidence type="ECO:0000256" key="3">
    <source>
        <dbReference type="ARBA" id="ARBA00022857"/>
    </source>
</evidence>
<comment type="caution">
    <text evidence="20">The sequence shown here is derived from an EMBL/GenBank/DDBJ whole genome shotgun (WGS) entry which is preliminary data.</text>
</comment>
<feature type="binding site" evidence="15">
    <location>
        <position position="106"/>
    </location>
    <ligand>
        <name>substrate</name>
    </ligand>
</feature>
<feature type="binding site" evidence="13">
    <location>
        <position position="137"/>
    </location>
    <ligand>
        <name>sn-glycerol 3-phosphate</name>
        <dbReference type="ChEBI" id="CHEBI:57597"/>
    </ligand>
</feature>
<keyword evidence="4 13" id="KW-0560">Oxidoreductase</keyword>
<dbReference type="PANTHER" id="PTHR11728">
    <property type="entry name" value="GLYCEROL-3-PHOSPHATE DEHYDROGENASE"/>
    <property type="match status" value="1"/>
</dbReference>
<evidence type="ECO:0000256" key="5">
    <source>
        <dbReference type="ARBA" id="ARBA00023027"/>
    </source>
</evidence>
<dbReference type="Gene3D" id="1.10.1040.10">
    <property type="entry name" value="N-(1-d-carboxylethyl)-l-norvaline Dehydrogenase, domain 2"/>
    <property type="match status" value="1"/>
</dbReference>
<dbReference type="GO" id="GO:0006650">
    <property type="term" value="P:glycerophospholipid metabolic process"/>
    <property type="evidence" value="ECO:0007669"/>
    <property type="project" value="UniProtKB-UniRule"/>
</dbReference>
<feature type="binding site" evidence="13">
    <location>
        <position position="192"/>
    </location>
    <ligand>
        <name>sn-glycerol 3-phosphate</name>
        <dbReference type="ChEBI" id="CHEBI:57597"/>
    </ligand>
</feature>
<dbReference type="GO" id="GO:0005829">
    <property type="term" value="C:cytosol"/>
    <property type="evidence" value="ECO:0007669"/>
    <property type="project" value="TreeGrafter"/>
</dbReference>
<dbReference type="Gene3D" id="3.40.50.720">
    <property type="entry name" value="NAD(P)-binding Rossmann-like Domain"/>
    <property type="match status" value="1"/>
</dbReference>
<feature type="binding site" evidence="15">
    <location>
        <begin position="256"/>
        <end position="257"/>
    </location>
    <ligand>
        <name>substrate</name>
    </ligand>
</feature>
<dbReference type="InterPro" id="IPR008927">
    <property type="entry name" value="6-PGluconate_DH-like_C_sf"/>
</dbReference>
<dbReference type="Pfam" id="PF07479">
    <property type="entry name" value="NAD_Gly3P_dh_C"/>
    <property type="match status" value="1"/>
</dbReference>
<comment type="catalytic activity">
    <reaction evidence="13">
        <text>sn-glycerol 3-phosphate + NAD(+) = dihydroxyacetone phosphate + NADH + H(+)</text>
        <dbReference type="Rhea" id="RHEA:11092"/>
        <dbReference type="ChEBI" id="CHEBI:15378"/>
        <dbReference type="ChEBI" id="CHEBI:57540"/>
        <dbReference type="ChEBI" id="CHEBI:57597"/>
        <dbReference type="ChEBI" id="CHEBI:57642"/>
        <dbReference type="ChEBI" id="CHEBI:57945"/>
        <dbReference type="EC" id="1.1.1.94"/>
    </reaction>
</comment>
<evidence type="ECO:0000313" key="20">
    <source>
        <dbReference type="EMBL" id="MBO8414556.1"/>
    </source>
</evidence>
<dbReference type="EMBL" id="JADING010000104">
    <property type="protein sequence ID" value="MBO8414556.1"/>
    <property type="molecule type" value="Genomic_DNA"/>
</dbReference>
<feature type="domain" description="Glycerol-3-phosphate dehydrogenase NAD-dependent N-terminal" evidence="18">
    <location>
        <begin position="4"/>
        <end position="160"/>
    </location>
</feature>
<evidence type="ECO:0000256" key="17">
    <source>
        <dbReference type="RuleBase" id="RU000437"/>
    </source>
</evidence>
<dbReference type="GO" id="GO:0008654">
    <property type="term" value="P:phospholipid biosynthetic process"/>
    <property type="evidence" value="ECO:0007669"/>
    <property type="project" value="UniProtKB-KW"/>
</dbReference>
<feature type="binding site" evidence="16">
    <location>
        <begin position="7"/>
        <end position="12"/>
    </location>
    <ligand>
        <name>NAD(+)</name>
        <dbReference type="ChEBI" id="CHEBI:57540"/>
    </ligand>
</feature>
<feature type="binding site" evidence="13">
    <location>
        <position position="255"/>
    </location>
    <ligand>
        <name>sn-glycerol 3-phosphate</name>
        <dbReference type="ChEBI" id="CHEBI:57597"/>
    </ligand>
</feature>
<evidence type="ECO:0000256" key="13">
    <source>
        <dbReference type="HAMAP-Rule" id="MF_00394"/>
    </source>
</evidence>
<feature type="binding site" evidence="13">
    <location>
        <position position="257"/>
    </location>
    <ligand>
        <name>sn-glycerol 3-phosphate</name>
        <dbReference type="ChEBI" id="CHEBI:57597"/>
    </ligand>
</feature>
<dbReference type="InterPro" id="IPR006109">
    <property type="entry name" value="G3P_DH_NAD-dep_C"/>
</dbReference>
<dbReference type="EC" id="1.1.1.94" evidence="10 13"/>
<keyword evidence="13" id="KW-0963">Cytoplasm</keyword>
<evidence type="ECO:0000256" key="7">
    <source>
        <dbReference type="ARBA" id="ARBA00023209"/>
    </source>
</evidence>
<keyword evidence="6 13" id="KW-0443">Lipid metabolism</keyword>
<keyword evidence="13" id="KW-0547">Nucleotide-binding</keyword>
<dbReference type="HAMAP" id="MF_00394">
    <property type="entry name" value="NAD_Glyc3P_dehydrog"/>
    <property type="match status" value="1"/>
</dbReference>
<proteinExistence type="inferred from homology"/>
<comment type="subcellular location">
    <subcellularLocation>
        <location evidence="13">Cytoplasm</location>
    </subcellularLocation>
</comment>
<feature type="binding site" evidence="13">
    <location>
        <position position="256"/>
    </location>
    <ligand>
        <name>sn-glycerol 3-phosphate</name>
        <dbReference type="ChEBI" id="CHEBI:57597"/>
    </ligand>
</feature>
<evidence type="ECO:0000256" key="15">
    <source>
        <dbReference type="PIRSR" id="PIRSR000114-2"/>
    </source>
</evidence>
<dbReference type="GO" id="GO:0046167">
    <property type="term" value="P:glycerol-3-phosphate biosynthetic process"/>
    <property type="evidence" value="ECO:0007669"/>
    <property type="project" value="UniProtKB-UniRule"/>
</dbReference>
<evidence type="ECO:0000256" key="12">
    <source>
        <dbReference type="ARBA" id="ARBA00080511"/>
    </source>
</evidence>
<evidence type="ECO:0000313" key="21">
    <source>
        <dbReference type="Proteomes" id="UP000823629"/>
    </source>
</evidence>
<comment type="similarity">
    <text evidence="1 13 17">Belongs to the NAD-dependent glycerol-3-phosphate dehydrogenase family.</text>
</comment>
<feature type="binding site" evidence="13">
    <location>
        <position position="139"/>
    </location>
    <ligand>
        <name>sn-glycerol 3-phosphate</name>
        <dbReference type="ChEBI" id="CHEBI:57597"/>
    </ligand>
</feature>
<dbReference type="InterPro" id="IPR011128">
    <property type="entry name" value="G3P_DH_NAD-dep_N"/>
</dbReference>
<comment type="caution">
    <text evidence="13">Lacks conserved residue(s) required for the propagation of feature annotation.</text>
</comment>
<evidence type="ECO:0000259" key="19">
    <source>
        <dbReference type="Pfam" id="PF07479"/>
    </source>
</evidence>
<reference evidence="20" key="1">
    <citation type="submission" date="2020-10" db="EMBL/GenBank/DDBJ databases">
        <authorList>
            <person name="Gilroy R."/>
        </authorList>
    </citation>
    <scope>NUCLEOTIDE SEQUENCE</scope>
    <source>
        <strain evidence="20">1748</strain>
    </source>
</reference>
<feature type="binding site" evidence="13">
    <location>
        <position position="245"/>
    </location>
    <ligand>
        <name>sn-glycerol 3-phosphate</name>
        <dbReference type="ChEBI" id="CHEBI:57597"/>
    </ligand>
</feature>
<keyword evidence="8 13" id="KW-1208">Phospholipid metabolism</keyword>
<dbReference type="GO" id="GO:0047952">
    <property type="term" value="F:glycerol-3-phosphate dehydrogenase [NAD(P)+] activity"/>
    <property type="evidence" value="ECO:0007669"/>
    <property type="project" value="UniProtKB-UniRule"/>
</dbReference>
<dbReference type="InterPro" id="IPR013328">
    <property type="entry name" value="6PGD_dom2"/>
</dbReference>
<dbReference type="PROSITE" id="PS00957">
    <property type="entry name" value="NAD_G3PDH"/>
    <property type="match status" value="1"/>
</dbReference>
<dbReference type="NCBIfam" id="NF000942">
    <property type="entry name" value="PRK00094.1-4"/>
    <property type="match status" value="1"/>
</dbReference>
<evidence type="ECO:0000256" key="1">
    <source>
        <dbReference type="ARBA" id="ARBA00011009"/>
    </source>
</evidence>
<dbReference type="GO" id="GO:0051287">
    <property type="term" value="F:NAD binding"/>
    <property type="evidence" value="ECO:0007669"/>
    <property type="project" value="InterPro"/>
</dbReference>
<dbReference type="GO" id="GO:0005975">
    <property type="term" value="P:carbohydrate metabolic process"/>
    <property type="evidence" value="ECO:0007669"/>
    <property type="project" value="InterPro"/>
</dbReference>